<accession>A0A934HQC5</accession>
<keyword evidence="2" id="KW-1185">Reference proteome</keyword>
<evidence type="ECO:0000313" key="1">
    <source>
        <dbReference type="EMBL" id="MBI6872526.1"/>
    </source>
</evidence>
<dbReference type="Pfam" id="PF09719">
    <property type="entry name" value="C_GCAxxG_C_C"/>
    <property type="match status" value="1"/>
</dbReference>
<dbReference type="Proteomes" id="UP000622687">
    <property type="component" value="Unassembled WGS sequence"/>
</dbReference>
<dbReference type="AlphaFoldDB" id="A0A934HQC5"/>
<protein>
    <submittedName>
        <fullName evidence="1">C_GCAxxG_C_C family protein</fullName>
    </submittedName>
</protein>
<dbReference type="InterPro" id="IPR010181">
    <property type="entry name" value="CGCAxxGCC_motif"/>
</dbReference>
<dbReference type="NCBIfam" id="NF045669">
    <property type="entry name" value="DVU1555_fam_CGA"/>
    <property type="match status" value="1"/>
</dbReference>
<comment type="caution">
    <text evidence="1">The sequence shown here is derived from an EMBL/GenBank/DDBJ whole genome shotgun (WGS) entry which is preliminary data.</text>
</comment>
<organism evidence="1 2">
    <name type="scientific">Clostridium aciditolerans</name>
    <dbReference type="NCBI Taxonomy" id="339861"/>
    <lineage>
        <taxon>Bacteria</taxon>
        <taxon>Bacillati</taxon>
        <taxon>Bacillota</taxon>
        <taxon>Clostridia</taxon>
        <taxon>Eubacteriales</taxon>
        <taxon>Clostridiaceae</taxon>
        <taxon>Clostridium</taxon>
    </lineage>
</organism>
<dbReference type="RefSeq" id="WP_211142031.1">
    <property type="nucleotide sequence ID" value="NZ_JAEEGB010000007.1"/>
</dbReference>
<name>A0A934HQC5_9CLOT</name>
<dbReference type="EMBL" id="JAEEGB010000007">
    <property type="protein sequence ID" value="MBI6872526.1"/>
    <property type="molecule type" value="Genomic_DNA"/>
</dbReference>
<gene>
    <name evidence="1" type="ORF">I6U51_07350</name>
</gene>
<reference evidence="1" key="1">
    <citation type="submission" date="2020-12" db="EMBL/GenBank/DDBJ databases">
        <title>Clostridium thailandense sp. nov., a novel acetogenic bacterium isolated from peat land soil in Thailand.</title>
        <authorList>
            <person name="Chaikitkaew S."/>
            <person name="Birkeland N.K."/>
        </authorList>
    </citation>
    <scope>NUCLEOTIDE SEQUENCE</scope>
    <source>
        <strain evidence="1">DSM 17425</strain>
    </source>
</reference>
<proteinExistence type="predicted"/>
<sequence>MNDTAFRIYKLASAGFCCSQIMLKLTLEEEEKENADLIRAINGLCGGIGFTKKTCGVLTGGIGIIGLYAGKGEDREVYKEDYKTMIEEYIDWFEEEFESTECGDIIGIQSISDDVGNIHYPIKCGDILQKSYEKVQEILYKHGYEFGDRD</sequence>
<evidence type="ECO:0000313" key="2">
    <source>
        <dbReference type="Proteomes" id="UP000622687"/>
    </source>
</evidence>